<name>A0AB72Z160_9BIFI</name>
<evidence type="ECO:0000313" key="5">
    <source>
        <dbReference type="Proteomes" id="UP000003457"/>
    </source>
</evidence>
<dbReference type="InterPro" id="IPR002543">
    <property type="entry name" value="FtsK_dom"/>
</dbReference>
<dbReference type="PROSITE" id="PS50901">
    <property type="entry name" value="FTSK"/>
    <property type="match status" value="1"/>
</dbReference>
<evidence type="ECO:0000313" key="4">
    <source>
        <dbReference type="EMBL" id="EFO77857.1"/>
    </source>
</evidence>
<dbReference type="Gene3D" id="3.40.50.300">
    <property type="entry name" value="P-loop containing nucleotide triphosphate hydrolases"/>
    <property type="match status" value="1"/>
</dbReference>
<keyword evidence="2" id="KW-0472">Membrane</keyword>
<feature type="transmembrane region" description="Helical" evidence="2">
    <location>
        <begin position="17"/>
        <end position="36"/>
    </location>
</feature>
<dbReference type="Proteomes" id="UP000003457">
    <property type="component" value="Unassembled WGS sequence"/>
</dbReference>
<accession>A0AB72Z160</accession>
<feature type="domain" description="FtsK" evidence="3">
    <location>
        <begin position="211"/>
        <end position="403"/>
    </location>
</feature>
<keyword evidence="1" id="KW-0547">Nucleotide-binding</keyword>
<protein>
    <submittedName>
        <fullName evidence="4">FtsK/SpoIIIE family protein</fullName>
    </submittedName>
</protein>
<keyword evidence="2" id="KW-1133">Transmembrane helix</keyword>
<dbReference type="InterPro" id="IPR027417">
    <property type="entry name" value="P-loop_NTPase"/>
</dbReference>
<dbReference type="GO" id="GO:0005524">
    <property type="term" value="F:ATP binding"/>
    <property type="evidence" value="ECO:0007669"/>
    <property type="project" value="UniProtKB-UniRule"/>
</dbReference>
<dbReference type="RefSeq" id="WP_003844348.1">
    <property type="nucleotide sequence ID" value="NZ_AEHJ01000018.1"/>
</dbReference>
<evidence type="ECO:0000256" key="2">
    <source>
        <dbReference type="SAM" id="Phobius"/>
    </source>
</evidence>
<dbReference type="EMBL" id="AEHJ01000018">
    <property type="protein sequence ID" value="EFO77857.1"/>
    <property type="molecule type" value="Genomic_DNA"/>
</dbReference>
<reference evidence="4 5" key="1">
    <citation type="submission" date="2010-10" db="EMBL/GenBank/DDBJ databases">
        <authorList>
            <person name="Durkin A.S."/>
            <person name="Madupu R."/>
            <person name="Torralba M."/>
            <person name="Gillis M."/>
            <person name="Methe B."/>
            <person name="Sutton G."/>
            <person name="Nelson K.E."/>
        </authorList>
    </citation>
    <scope>NUCLEOTIDE SEQUENCE [LARGE SCALE GENOMIC DNA]</scope>
    <source>
        <strain evidence="4 5">JCVIHMP022</strain>
    </source>
</reference>
<evidence type="ECO:0000259" key="3">
    <source>
        <dbReference type="PROSITE" id="PS50901"/>
    </source>
</evidence>
<evidence type="ECO:0000256" key="1">
    <source>
        <dbReference type="PROSITE-ProRule" id="PRU00289"/>
    </source>
</evidence>
<dbReference type="GO" id="GO:0003677">
    <property type="term" value="F:DNA binding"/>
    <property type="evidence" value="ECO:0007669"/>
    <property type="project" value="InterPro"/>
</dbReference>
<organism evidence="4 5">
    <name type="scientific">Bifidobacterium dentium JCVIHMP022</name>
    <dbReference type="NCBI Taxonomy" id="553191"/>
    <lineage>
        <taxon>Bacteria</taxon>
        <taxon>Bacillati</taxon>
        <taxon>Actinomycetota</taxon>
        <taxon>Actinomycetes</taxon>
        <taxon>Bifidobacteriales</taxon>
        <taxon>Bifidobacteriaceae</taxon>
        <taxon>Bifidobacterium</taxon>
    </lineage>
</organism>
<proteinExistence type="predicted"/>
<feature type="binding site" evidence="1">
    <location>
        <begin position="228"/>
        <end position="235"/>
    </location>
    <ligand>
        <name>ATP</name>
        <dbReference type="ChEBI" id="CHEBI:30616"/>
    </ligand>
</feature>
<feature type="transmembrane region" description="Helical" evidence="2">
    <location>
        <begin position="42"/>
        <end position="60"/>
    </location>
</feature>
<comment type="caution">
    <text evidence="4">The sequence shown here is derived from an EMBL/GenBank/DDBJ whole genome shotgun (WGS) entry which is preliminary data.</text>
</comment>
<keyword evidence="1" id="KW-0067">ATP-binding</keyword>
<keyword evidence="2" id="KW-0812">Transmembrane</keyword>
<sequence length="530" mass="58744">MNTNNDKGGAIAQECAWLLYLTSTLVWGVAIAASLYADWLPWYAIVLLFALLVVLITIRVSSLPTPFKRAAGYCLPFYGGYLLYVRRSSRLLGNEFVRKSGLVGKNDGRDYRVYLTRPTRWAEGLLEIVDLPVRGLNEEKLKAILYESLALCDAEDFDLYRPTPVSHPHRWNATLYYHNRLDSLEPRMLDAVPPVKACKGVFAVRVGQTVQGDSWIDFNGISGVIAAGIPGAGKTAAADLMITALLSRPDLARVFVADGKGGADWLWCKPYVERYTNDDGFDDVLDLLHSAYDLMQYRLSTNYAQHGDSNFWHWGPTADSQMLCVVLDEVQTWTSPIGRDKETKAKAEEFIGLLQGLVKKGRSAGIVVIMLTQKPTTDALPSGIRDNAACRIAFRCTTPEMVKAAMGDVLEGEPTPLNLPFSRKGLSVMAKPDGGTEFMQWDYLPETEIPNLLDTARSGVPPALAQRLGWRPLDAFLSGRLLLPICSVFGGRERKYNFANAGFVNARPKGRAEPRRGSSEWFTKPVLAVR</sequence>
<dbReference type="AlphaFoldDB" id="A0AB72Z160"/>
<gene>
    <name evidence="4" type="ORF">HMPREF9003_1554</name>
</gene>
<dbReference type="SUPFAM" id="SSF52540">
    <property type="entry name" value="P-loop containing nucleoside triphosphate hydrolases"/>
    <property type="match status" value="1"/>
</dbReference>